<dbReference type="PANTHER" id="PTHR31095:SF3">
    <property type="entry name" value="RIKEN CDNA 9930021J03 GENE"/>
    <property type="match status" value="1"/>
</dbReference>
<dbReference type="InterPro" id="IPR001487">
    <property type="entry name" value="Bromodomain"/>
</dbReference>
<gene>
    <name evidence="4" type="ORF">FWK35_00013092</name>
</gene>
<dbReference type="InterPro" id="IPR040214">
    <property type="entry name" value="BRD10"/>
</dbReference>
<dbReference type="SUPFAM" id="SSF47370">
    <property type="entry name" value="Bromodomain"/>
    <property type="match status" value="1"/>
</dbReference>
<dbReference type="EMBL" id="VUJU01002590">
    <property type="protein sequence ID" value="KAF0760756.1"/>
    <property type="molecule type" value="Genomic_DNA"/>
</dbReference>
<reference evidence="4 5" key="1">
    <citation type="submission" date="2019-08" db="EMBL/GenBank/DDBJ databases">
        <title>Whole genome of Aphis craccivora.</title>
        <authorList>
            <person name="Voronova N.V."/>
            <person name="Shulinski R.S."/>
            <person name="Bandarenka Y.V."/>
            <person name="Zhorov D.G."/>
            <person name="Warner D."/>
        </authorList>
    </citation>
    <scope>NUCLEOTIDE SEQUENCE [LARGE SCALE GENOMIC DNA]</scope>
    <source>
        <strain evidence="4">180601</strain>
        <tissue evidence="4">Whole Body</tissue>
    </source>
</reference>
<dbReference type="SMART" id="SM00297">
    <property type="entry name" value="BROMO"/>
    <property type="match status" value="1"/>
</dbReference>
<dbReference type="InterPro" id="IPR036427">
    <property type="entry name" value="Bromodomain-like_sf"/>
</dbReference>
<evidence type="ECO:0000256" key="2">
    <source>
        <dbReference type="PROSITE-ProRule" id="PRU00035"/>
    </source>
</evidence>
<dbReference type="Pfam" id="PF23450">
    <property type="entry name" value="KIAA2026_hel"/>
    <property type="match status" value="1"/>
</dbReference>
<name>A0A6G0YSX9_APHCR</name>
<keyword evidence="1 2" id="KW-0103">Bromodomain</keyword>
<evidence type="ECO:0000259" key="3">
    <source>
        <dbReference type="PROSITE" id="PS50014"/>
    </source>
</evidence>
<dbReference type="InterPro" id="IPR056522">
    <property type="entry name" value="KIAA2026_hel"/>
</dbReference>
<dbReference type="Proteomes" id="UP000478052">
    <property type="component" value="Unassembled WGS sequence"/>
</dbReference>
<feature type="domain" description="Bromo" evidence="3">
    <location>
        <begin position="44"/>
        <end position="95"/>
    </location>
</feature>
<dbReference type="Pfam" id="PF00439">
    <property type="entry name" value="Bromodomain"/>
    <property type="match status" value="1"/>
</dbReference>
<accession>A0A6G0YSX9</accession>
<keyword evidence="5" id="KW-1185">Reference proteome</keyword>
<evidence type="ECO:0000313" key="5">
    <source>
        <dbReference type="Proteomes" id="UP000478052"/>
    </source>
</evidence>
<evidence type="ECO:0000256" key="1">
    <source>
        <dbReference type="ARBA" id="ARBA00023117"/>
    </source>
</evidence>
<sequence length="1043" mass="121654">MNESSDTQKVKNEEISEIYKIFKEIYLKAPPVLKDLSNNSVEIDYTESVQEQIDFNKIDNKFKNGEYGSITDAIKDIRKVFLNCYSFYGTRSDHTKKSLEIEELLEEKINHLNKDYKLLANVNLTFNLLNIERKLNSKLRYPKDCYDSVLLRSVAHCRPERLQKYHKILSTTLTTDEDNAHILEKILCWENEVYFNDIFHRYISSMWELPEIGNFVAILFKKLDLDIINQGEIERMFLMPKESTTMSKIMTTLLMPVKKTKFVGQIMPYKVWSEKLSKKVSDWCKVMNSLGIHPDFWAIVKEKNPLVERDYCELSYFMKVWLVKGLCDYVTSKYKTINDIITNCNERQCTIWKNDLETEEYFFFESMPDLRIYYYNIPYDEPSLEFLESVKTEKEIVEVENNLPMNGFSGSFYTNKKEKHFKLIADSVEGLRAFLYELDMEGTSVPENLISALENFITKKEPEEYNLIVLNNDSKIKLFKDCESYPDRIQKDEDNISLWEEKDSKSMSQAQNEEIILEKRQRKVIVHQNVDEFYESDEYISENNLILSDFTDSEDEWGAKNQPKNKVKQPLRTHSKLLELEKRLCEEREMPNHNIKNLFDTYQGDEYNEHNKTLVCSENKNNKSLLEEKDSKPIIKAQSKEIILQKRSRKLVVRKNDETDKYSESEEYMSENYVESLSDFTDSEDKWGAINQSKNKVKQTLQTPKLAESEKLLRVEDKVPKHSKIKVFDTNKKDKSIKSAELLKTQNKVKCINNNTNKIVKDHNKKLINSKNIVNDCSNEEVVLIDSDKEENEKPPNNLKPVEIINLDEDMQNDCEIINDDLETSNSTCTENKISKTNEQDNYKQTESAVISIDDEQIIISDDEDDVQFLSMTVTHKSSPSKIKNPCNSKTNLIKPYNSISTNRRITPTNYNKPQVTSSIIQKLSHNVTIIPANVHVPKGIEVTMVKTPPKKINSHFNSVKRRSDLSNGHLPSNPSIINVKCEIISKPDLNGEVKFYVRLPNGKEHPGPNELINQYLKQHNNQLPDYWLVPLPVEVAKQYGIN</sequence>
<evidence type="ECO:0000313" key="4">
    <source>
        <dbReference type="EMBL" id="KAF0760756.1"/>
    </source>
</evidence>
<comment type="caution">
    <text evidence="4">The sequence shown here is derived from an EMBL/GenBank/DDBJ whole genome shotgun (WGS) entry which is preliminary data.</text>
</comment>
<dbReference type="OrthoDB" id="6608380at2759"/>
<organism evidence="4 5">
    <name type="scientific">Aphis craccivora</name>
    <name type="common">Cowpea aphid</name>
    <dbReference type="NCBI Taxonomy" id="307492"/>
    <lineage>
        <taxon>Eukaryota</taxon>
        <taxon>Metazoa</taxon>
        <taxon>Ecdysozoa</taxon>
        <taxon>Arthropoda</taxon>
        <taxon>Hexapoda</taxon>
        <taxon>Insecta</taxon>
        <taxon>Pterygota</taxon>
        <taxon>Neoptera</taxon>
        <taxon>Paraneoptera</taxon>
        <taxon>Hemiptera</taxon>
        <taxon>Sternorrhyncha</taxon>
        <taxon>Aphidomorpha</taxon>
        <taxon>Aphidoidea</taxon>
        <taxon>Aphididae</taxon>
        <taxon>Aphidini</taxon>
        <taxon>Aphis</taxon>
        <taxon>Aphis</taxon>
    </lineage>
</organism>
<dbReference type="PROSITE" id="PS50014">
    <property type="entry name" value="BROMODOMAIN_2"/>
    <property type="match status" value="1"/>
</dbReference>
<dbReference type="Gene3D" id="1.20.920.10">
    <property type="entry name" value="Bromodomain-like"/>
    <property type="match status" value="1"/>
</dbReference>
<proteinExistence type="predicted"/>
<dbReference type="CDD" id="cd04369">
    <property type="entry name" value="Bromodomain"/>
    <property type="match status" value="1"/>
</dbReference>
<dbReference type="PANTHER" id="PTHR31095">
    <property type="entry name" value="RIKEN CDNA 9930021J03 GENE"/>
    <property type="match status" value="1"/>
</dbReference>
<dbReference type="AlphaFoldDB" id="A0A6G0YSX9"/>
<protein>
    <submittedName>
        <fullName evidence="4">MATH and LRR domain-containing protein PFE0570w-like</fullName>
    </submittedName>
</protein>